<dbReference type="GO" id="GO:0008270">
    <property type="term" value="F:zinc ion binding"/>
    <property type="evidence" value="ECO:0007669"/>
    <property type="project" value="InterPro"/>
</dbReference>
<evidence type="ECO:0000313" key="2">
    <source>
        <dbReference type="EMBL" id="XBP00192.1"/>
    </source>
</evidence>
<protein>
    <submittedName>
        <fullName evidence="2">HNH endonuclease signature motif containing protein</fullName>
        <ecNumber evidence="2">3.1.-.-</ecNumber>
    </submittedName>
</protein>
<keyword evidence="2" id="KW-0378">Hydrolase</keyword>
<dbReference type="InterPro" id="IPR003615">
    <property type="entry name" value="HNH_nuc"/>
</dbReference>
<sequence>MWMARRTMLPCRHRGCAALVRTPGYCEKHAGDAVGWKPDRERGNRHQRGYGSDWSRLRLLILKRDRYLCRCEECKRIGRVVPATEVDHRKPKAEGGADEPHNLCAVNVECHKRKTAKESGRARARAKR</sequence>
<gene>
    <name evidence="2" type="ORF">ABFG95_06865</name>
</gene>
<dbReference type="Pfam" id="PF01844">
    <property type="entry name" value="HNH"/>
    <property type="match status" value="1"/>
</dbReference>
<keyword evidence="2" id="KW-0540">Nuclease</keyword>
<accession>A0AAU7LEV0</accession>
<dbReference type="KEGG" id="achh:ABFG95_06865"/>
<dbReference type="SMART" id="SM00507">
    <property type="entry name" value="HNHc"/>
    <property type="match status" value="1"/>
</dbReference>
<dbReference type="Gene3D" id="1.10.30.50">
    <property type="match status" value="1"/>
</dbReference>
<dbReference type="GO" id="GO:0016787">
    <property type="term" value="F:hydrolase activity"/>
    <property type="evidence" value="ECO:0007669"/>
    <property type="project" value="UniProtKB-KW"/>
</dbReference>
<dbReference type="GO" id="GO:0003676">
    <property type="term" value="F:nucleic acid binding"/>
    <property type="evidence" value="ECO:0007669"/>
    <property type="project" value="InterPro"/>
</dbReference>
<keyword evidence="2" id="KW-0255">Endonuclease</keyword>
<organism evidence="2">
    <name type="scientific">Achromobacter sp. HNDS-1</name>
    <dbReference type="NCBI Taxonomy" id="3151598"/>
    <lineage>
        <taxon>Bacteria</taxon>
        <taxon>Pseudomonadati</taxon>
        <taxon>Pseudomonadota</taxon>
        <taxon>Betaproteobacteria</taxon>
        <taxon>Burkholderiales</taxon>
        <taxon>Alcaligenaceae</taxon>
        <taxon>Achromobacter</taxon>
    </lineage>
</organism>
<dbReference type="InterPro" id="IPR002711">
    <property type="entry name" value="HNH"/>
</dbReference>
<dbReference type="EC" id="3.1.-.-" evidence="2"/>
<evidence type="ECO:0000259" key="1">
    <source>
        <dbReference type="SMART" id="SM00507"/>
    </source>
</evidence>
<feature type="domain" description="HNH nuclease" evidence="1">
    <location>
        <begin position="56"/>
        <end position="112"/>
    </location>
</feature>
<dbReference type="AlphaFoldDB" id="A0AAU7LEV0"/>
<dbReference type="GO" id="GO:0004519">
    <property type="term" value="F:endonuclease activity"/>
    <property type="evidence" value="ECO:0007669"/>
    <property type="project" value="UniProtKB-KW"/>
</dbReference>
<dbReference type="CDD" id="cd00085">
    <property type="entry name" value="HNHc"/>
    <property type="match status" value="1"/>
</dbReference>
<name>A0AAU7LEV0_9BURK</name>
<dbReference type="EMBL" id="CP157584">
    <property type="protein sequence ID" value="XBP00192.1"/>
    <property type="molecule type" value="Genomic_DNA"/>
</dbReference>
<proteinExistence type="predicted"/>
<reference evidence="2" key="1">
    <citation type="submission" date="2024-05" db="EMBL/GenBank/DDBJ databases">
        <title>Transcriptome analysis of the degradation process of organic nitrogen by two heterotrophic nitrifying and aerobic denitrifying bacteria, Achromobacter sp. HNDS-1 and Enterobacter sp. HNDS-6.</title>
        <authorList>
            <person name="Huang Y."/>
        </authorList>
    </citation>
    <scope>NUCLEOTIDE SEQUENCE</scope>
    <source>
        <strain evidence="2">HNDS-1</strain>
    </source>
</reference>
<dbReference type="RefSeq" id="WP_348995657.1">
    <property type="nucleotide sequence ID" value="NZ_CP157584.1"/>
</dbReference>